<protein>
    <submittedName>
        <fullName evidence="2">GPW/gp25 family protein</fullName>
    </submittedName>
</protein>
<dbReference type="Gene3D" id="3.10.450.40">
    <property type="match status" value="1"/>
</dbReference>
<feature type="domain" description="IraD/Gp25-like" evidence="1">
    <location>
        <begin position="14"/>
        <end position="83"/>
    </location>
</feature>
<comment type="caution">
    <text evidence="2">The sequence shown here is derived from an EMBL/GenBank/DDBJ whole genome shotgun (WGS) entry which is preliminary data.</text>
</comment>
<dbReference type="EMBL" id="JBHRXK010000001">
    <property type="protein sequence ID" value="MFC3549450.1"/>
    <property type="molecule type" value="Genomic_DNA"/>
</dbReference>
<keyword evidence="3" id="KW-1185">Reference proteome</keyword>
<dbReference type="Proteomes" id="UP001595740">
    <property type="component" value="Unassembled WGS sequence"/>
</dbReference>
<proteinExistence type="predicted"/>
<reference evidence="3" key="1">
    <citation type="journal article" date="2019" name="Int. J. Syst. Evol. Microbiol.">
        <title>The Global Catalogue of Microorganisms (GCM) 10K type strain sequencing project: providing services to taxonomists for standard genome sequencing and annotation.</title>
        <authorList>
            <consortium name="The Broad Institute Genomics Platform"/>
            <consortium name="The Broad Institute Genome Sequencing Center for Infectious Disease"/>
            <person name="Wu L."/>
            <person name="Ma J."/>
        </authorList>
    </citation>
    <scope>NUCLEOTIDE SEQUENCE [LARGE SCALE GENOMIC DNA]</scope>
    <source>
        <strain evidence="3">KCTC 42875</strain>
    </source>
</reference>
<gene>
    <name evidence="2" type="ORF">ACFOLC_00300</name>
</gene>
<evidence type="ECO:0000259" key="1">
    <source>
        <dbReference type="Pfam" id="PF04965"/>
    </source>
</evidence>
<accession>A0ABV7RIX3</accession>
<sequence length="119" mass="13358">MRGMDANTGRALDGVDHLRQSIADILTTPIGTRVMRRDYGSLIPELIDQPFNGATRMKLYGATATALMRWERRIRLTRIELVPGAEPGAYTLGLEGRRTDAAPTNEYTRLTIPLRSRFI</sequence>
<dbReference type="Pfam" id="PF04965">
    <property type="entry name" value="GPW_gp25"/>
    <property type="match status" value="1"/>
</dbReference>
<dbReference type="SUPFAM" id="SSF160719">
    <property type="entry name" value="gpW/gp25-like"/>
    <property type="match status" value="1"/>
</dbReference>
<evidence type="ECO:0000313" key="2">
    <source>
        <dbReference type="EMBL" id="MFC3549450.1"/>
    </source>
</evidence>
<evidence type="ECO:0000313" key="3">
    <source>
        <dbReference type="Proteomes" id="UP001595740"/>
    </source>
</evidence>
<dbReference type="RefSeq" id="WP_386756683.1">
    <property type="nucleotide sequence ID" value="NZ_JBHRXK010000001.1"/>
</dbReference>
<dbReference type="InterPro" id="IPR007048">
    <property type="entry name" value="IraD/Gp25-like"/>
</dbReference>
<name>A0ABV7RIX3_9GAMM</name>
<organism evidence="2 3">
    <name type="scientific">Lysobacter cavernae</name>
    <dbReference type="NCBI Taxonomy" id="1685901"/>
    <lineage>
        <taxon>Bacteria</taxon>
        <taxon>Pseudomonadati</taxon>
        <taxon>Pseudomonadota</taxon>
        <taxon>Gammaproteobacteria</taxon>
        <taxon>Lysobacterales</taxon>
        <taxon>Lysobacteraceae</taxon>
        <taxon>Lysobacter</taxon>
    </lineage>
</organism>